<keyword evidence="1" id="KW-0812">Transmembrane</keyword>
<protein>
    <submittedName>
        <fullName evidence="2">Myelin proteolipid</fullName>
    </submittedName>
</protein>
<evidence type="ECO:0000256" key="1">
    <source>
        <dbReference type="SAM" id="Phobius"/>
    </source>
</evidence>
<evidence type="ECO:0000313" key="2">
    <source>
        <dbReference type="EMBL" id="THD25874.1"/>
    </source>
</evidence>
<sequence>MRDHFFPVYSLQYLRIAAVVNGAVTIVLAFIVVIFAILVTSATRGRIYRGDRCIMGGRLSAAMFMCSTYAAIVLWLVFLAFLVIPTMCWIMFNSICTMELAHVWHGPGARRPGPDGRVAPSLEELRLRNELSPVDDTYTARLAYYYPELVRSMGYLPAPSSAGLVGVSPGESRPPLSDFPQPPSPFGRPGNRYVNRFHYSDFNYVFNLTNYGIYIKPWLFDERLNYREAITSLEEFAGFCDEVAIVGPLFACSLAGAILVLLGLTLFIGSLSGFYTRLKLTKELTDFKQSVALRSPKNHDHAAYF</sequence>
<dbReference type="Pfam" id="PF01275">
    <property type="entry name" value="Myelin_PLP"/>
    <property type="match status" value="1"/>
</dbReference>
<feature type="transmembrane region" description="Helical" evidence="1">
    <location>
        <begin position="254"/>
        <end position="275"/>
    </location>
</feature>
<dbReference type="InterPro" id="IPR001614">
    <property type="entry name" value="Myelin_PLP"/>
</dbReference>
<dbReference type="PANTHER" id="PTHR11683:SF12">
    <property type="entry name" value="M6, ISOFORM F"/>
    <property type="match status" value="1"/>
</dbReference>
<evidence type="ECO:0000313" key="3">
    <source>
        <dbReference type="Proteomes" id="UP000230066"/>
    </source>
</evidence>
<comment type="caution">
    <text evidence="2">The sequence shown here is derived from an EMBL/GenBank/DDBJ whole genome shotgun (WGS) entry which is preliminary data.</text>
</comment>
<keyword evidence="1" id="KW-0472">Membrane</keyword>
<dbReference type="GO" id="GO:0005886">
    <property type="term" value="C:plasma membrane"/>
    <property type="evidence" value="ECO:0007669"/>
    <property type="project" value="TreeGrafter"/>
</dbReference>
<dbReference type="GO" id="GO:0031175">
    <property type="term" value="P:neuron projection development"/>
    <property type="evidence" value="ECO:0007669"/>
    <property type="project" value="TreeGrafter"/>
</dbReference>
<feature type="transmembrane region" description="Helical" evidence="1">
    <location>
        <begin position="59"/>
        <end position="92"/>
    </location>
</feature>
<feature type="transmembrane region" description="Helical" evidence="1">
    <location>
        <begin position="12"/>
        <end position="38"/>
    </location>
</feature>
<dbReference type="AlphaFoldDB" id="A0A4E0RIP7"/>
<proteinExistence type="predicted"/>
<keyword evidence="3" id="KW-1185">Reference proteome</keyword>
<dbReference type="EMBL" id="JXXN02000956">
    <property type="protein sequence ID" value="THD25874.1"/>
    <property type="molecule type" value="Genomic_DNA"/>
</dbReference>
<organism evidence="2 3">
    <name type="scientific">Fasciola hepatica</name>
    <name type="common">Liver fluke</name>
    <dbReference type="NCBI Taxonomy" id="6192"/>
    <lineage>
        <taxon>Eukaryota</taxon>
        <taxon>Metazoa</taxon>
        <taxon>Spiralia</taxon>
        <taxon>Lophotrochozoa</taxon>
        <taxon>Platyhelminthes</taxon>
        <taxon>Trematoda</taxon>
        <taxon>Digenea</taxon>
        <taxon>Plagiorchiida</taxon>
        <taxon>Echinostomata</taxon>
        <taxon>Echinostomatoidea</taxon>
        <taxon>Fasciolidae</taxon>
        <taxon>Fasciola</taxon>
    </lineage>
</organism>
<keyword evidence="1" id="KW-1133">Transmembrane helix</keyword>
<dbReference type="Proteomes" id="UP000230066">
    <property type="component" value="Unassembled WGS sequence"/>
</dbReference>
<gene>
    <name evidence="2" type="ORF">D915_003154</name>
</gene>
<reference evidence="2" key="1">
    <citation type="submission" date="2019-03" db="EMBL/GenBank/DDBJ databases">
        <title>Improved annotation for the trematode Fasciola hepatica.</title>
        <authorList>
            <person name="Choi Y.-J."/>
            <person name="Martin J."/>
            <person name="Mitreva M."/>
        </authorList>
    </citation>
    <scope>NUCLEOTIDE SEQUENCE [LARGE SCALE GENOMIC DNA]</scope>
</reference>
<name>A0A4E0RIP7_FASHE</name>
<dbReference type="PANTHER" id="PTHR11683">
    <property type="entry name" value="MYELIN PROTEOLIPID"/>
    <property type="match status" value="1"/>
</dbReference>
<accession>A0A4E0RIP7</accession>